<dbReference type="InterPro" id="IPR002579">
    <property type="entry name" value="Met_Sox_Rdtase_MsrB_dom"/>
</dbReference>
<dbReference type="InterPro" id="IPR011057">
    <property type="entry name" value="Mss4-like_sf"/>
</dbReference>
<proteinExistence type="inferred from homology"/>
<comment type="similarity">
    <text evidence="3">Belongs to the MsrB Met sulfoxide reductase family.</text>
</comment>
<dbReference type="Pfam" id="PF01641">
    <property type="entry name" value="SelR"/>
    <property type="match status" value="1"/>
</dbReference>
<feature type="active site" description="Nucleophile" evidence="3">
    <location>
        <position position="118"/>
    </location>
</feature>
<dbReference type="PROSITE" id="PS51790">
    <property type="entry name" value="MSRB"/>
    <property type="match status" value="1"/>
</dbReference>
<dbReference type="SUPFAM" id="SSF51316">
    <property type="entry name" value="Mss4-like"/>
    <property type="match status" value="1"/>
</dbReference>
<evidence type="ECO:0000256" key="1">
    <source>
        <dbReference type="ARBA" id="ARBA00023002"/>
    </source>
</evidence>
<dbReference type="NCBIfam" id="TIGR00357">
    <property type="entry name" value="peptide-methionine (R)-S-oxide reductase MsrB"/>
    <property type="match status" value="1"/>
</dbReference>
<evidence type="ECO:0000256" key="2">
    <source>
        <dbReference type="ARBA" id="ARBA00048488"/>
    </source>
</evidence>
<evidence type="ECO:0000259" key="4">
    <source>
        <dbReference type="PROSITE" id="PS51790"/>
    </source>
</evidence>
<name>A0ABT6HDH5_LEUPS</name>
<organism evidence="5 6">
    <name type="scientific">Leuconostoc pseudomesenteroides</name>
    <dbReference type="NCBI Taxonomy" id="33968"/>
    <lineage>
        <taxon>Bacteria</taxon>
        <taxon>Bacillati</taxon>
        <taxon>Bacillota</taxon>
        <taxon>Bacilli</taxon>
        <taxon>Lactobacillales</taxon>
        <taxon>Lactobacillaceae</taxon>
        <taxon>Leuconostoc</taxon>
    </lineage>
</organism>
<comment type="caution">
    <text evidence="5">The sequence shown here is derived from an EMBL/GenBank/DDBJ whole genome shotgun (WGS) entry which is preliminary data.</text>
</comment>
<dbReference type="EC" id="1.8.4.12" evidence="3"/>
<protein>
    <recommendedName>
        <fullName evidence="3">Peptide methionine sulfoxide reductase MsrB</fullName>
        <ecNumber evidence="3">1.8.4.12</ecNumber>
    </recommendedName>
    <alternativeName>
        <fullName evidence="3">Peptide-methionine (R)-S-oxide reductase</fullName>
    </alternativeName>
</protein>
<comment type="catalytic activity">
    <reaction evidence="2 3">
        <text>L-methionyl-[protein] + [thioredoxin]-disulfide + H2O = L-methionyl-(R)-S-oxide-[protein] + [thioredoxin]-dithiol</text>
        <dbReference type="Rhea" id="RHEA:24164"/>
        <dbReference type="Rhea" id="RHEA-COMP:10698"/>
        <dbReference type="Rhea" id="RHEA-COMP:10700"/>
        <dbReference type="Rhea" id="RHEA-COMP:12313"/>
        <dbReference type="Rhea" id="RHEA-COMP:12314"/>
        <dbReference type="ChEBI" id="CHEBI:15377"/>
        <dbReference type="ChEBI" id="CHEBI:16044"/>
        <dbReference type="ChEBI" id="CHEBI:29950"/>
        <dbReference type="ChEBI" id="CHEBI:45764"/>
        <dbReference type="ChEBI" id="CHEBI:50058"/>
        <dbReference type="EC" id="1.8.4.12"/>
    </reaction>
</comment>
<dbReference type="PANTHER" id="PTHR10173:SF59">
    <property type="entry name" value="PEPTIDE METHIONINE SULFOXIDE REDUCTASE MSRA_MSRB"/>
    <property type="match status" value="1"/>
</dbReference>
<comment type="caution">
    <text evidence="3">Lacks conserved residue(s) required for the propagation of feature annotation.</text>
</comment>
<evidence type="ECO:0000256" key="3">
    <source>
        <dbReference type="HAMAP-Rule" id="MF_01400"/>
    </source>
</evidence>
<dbReference type="InterPro" id="IPR028427">
    <property type="entry name" value="Met_Sox_Rdtase_MsrB"/>
</dbReference>
<keyword evidence="6" id="KW-1185">Reference proteome</keyword>
<gene>
    <name evidence="3 5" type="primary">msrB</name>
    <name evidence="5" type="ORF">P1N92_05440</name>
</gene>
<dbReference type="Proteomes" id="UP001529201">
    <property type="component" value="Unassembled WGS sequence"/>
</dbReference>
<dbReference type="RefSeq" id="WP_010294081.1">
    <property type="nucleotide sequence ID" value="NZ_CAXLKH010000002.1"/>
</dbReference>
<dbReference type="EMBL" id="JARGDN010000004">
    <property type="protein sequence ID" value="MDG9733564.1"/>
    <property type="molecule type" value="Genomic_DNA"/>
</dbReference>
<reference evidence="5 6" key="1">
    <citation type="submission" date="2023-02" db="EMBL/GenBank/DDBJ databases">
        <title>Antimicrobial susceptibility testing and tentative epidemiological cut-off values for Lactobacillaceae family species intended for ingestion.</title>
        <authorList>
            <person name="Noehr-Meldgaard K."/>
            <person name="Struve C."/>
            <person name="Ingmer H."/>
            <person name="Koza A."/>
            <person name="Al-Nakeeb K."/>
            <person name="Agersoe Y."/>
        </authorList>
    </citation>
    <scope>NUCLEOTIDE SEQUENCE [LARGE SCALE GENOMIC DNA]</scope>
    <source>
        <strain evidence="5 6">DSM 20193</strain>
    </source>
</reference>
<keyword evidence="1 3" id="KW-0560">Oxidoreductase</keyword>
<dbReference type="PANTHER" id="PTHR10173">
    <property type="entry name" value="METHIONINE SULFOXIDE REDUCTASE"/>
    <property type="match status" value="1"/>
</dbReference>
<dbReference type="GO" id="GO:0033743">
    <property type="term" value="F:peptide-methionine (R)-S-oxide reductase activity"/>
    <property type="evidence" value="ECO:0007669"/>
    <property type="project" value="UniProtKB-EC"/>
</dbReference>
<sequence>MDKEQLEKQKATLTNEERQVTQNGTTERAFTGKYDNFFKDGIYVDVVSGEPLFTSRDKYDSGCGWPAFTHILAPENVVEHNDNSFGMKRVEVKSKLADSHLGHVFPDGPKDQGGLRYCINSAALRFIPKDQMVAQGYGNYLNSLYGN</sequence>
<evidence type="ECO:0000313" key="6">
    <source>
        <dbReference type="Proteomes" id="UP001529201"/>
    </source>
</evidence>
<evidence type="ECO:0000313" key="5">
    <source>
        <dbReference type="EMBL" id="MDG9733564.1"/>
    </source>
</evidence>
<feature type="domain" description="MsrB" evidence="4">
    <location>
        <begin position="6"/>
        <end position="129"/>
    </location>
</feature>
<dbReference type="HAMAP" id="MF_01400">
    <property type="entry name" value="MsrB"/>
    <property type="match status" value="1"/>
</dbReference>
<accession>A0ABT6HDH5</accession>
<dbReference type="Gene3D" id="2.170.150.20">
    <property type="entry name" value="Peptide methionine sulfoxide reductase"/>
    <property type="match status" value="1"/>
</dbReference>
<dbReference type="GeneID" id="64344834"/>